<dbReference type="InterPro" id="IPR003593">
    <property type="entry name" value="AAA+_ATPase"/>
</dbReference>
<dbReference type="InterPro" id="IPR013563">
    <property type="entry name" value="Oligopep_ABC_C"/>
</dbReference>
<reference evidence="7 8" key="1">
    <citation type="journal article" date="2009" name="Stand. Genomic Sci.">
        <title>Complete genome sequence of Desulfotomaculum acetoxidans type strain (5575).</title>
        <authorList>
            <person name="Spring S."/>
            <person name="Lapidus A."/>
            <person name="Schroder M."/>
            <person name="Gleim D."/>
            <person name="Sims D."/>
            <person name="Meincke L."/>
            <person name="Glavina Del Rio T."/>
            <person name="Tice H."/>
            <person name="Copeland A."/>
            <person name="Cheng J.F."/>
            <person name="Lucas S."/>
            <person name="Chen F."/>
            <person name="Nolan M."/>
            <person name="Bruce D."/>
            <person name="Goodwin L."/>
            <person name="Pitluck S."/>
            <person name="Ivanova N."/>
            <person name="Mavromatis K."/>
            <person name="Mikhailova N."/>
            <person name="Pati A."/>
            <person name="Chen A."/>
            <person name="Palaniappan K."/>
            <person name="Land M."/>
            <person name="Hauser L."/>
            <person name="Chang Y.J."/>
            <person name="Jeffries C.D."/>
            <person name="Chain P."/>
            <person name="Saunders E."/>
            <person name="Brettin T."/>
            <person name="Detter J.C."/>
            <person name="Goker M."/>
            <person name="Bristow J."/>
            <person name="Eisen J.A."/>
            <person name="Markowitz V."/>
            <person name="Hugenholtz P."/>
            <person name="Kyrpides N.C."/>
            <person name="Klenk H.P."/>
            <person name="Han C."/>
        </authorList>
    </citation>
    <scope>NUCLEOTIDE SEQUENCE [LARGE SCALE GENOMIC DNA]</scope>
    <source>
        <strain evidence="8">ATCC 49208 / DSM 771 / VKM B-1644</strain>
    </source>
</reference>
<evidence type="ECO:0000259" key="6">
    <source>
        <dbReference type="PROSITE" id="PS50893"/>
    </source>
</evidence>
<evidence type="ECO:0000313" key="7">
    <source>
        <dbReference type="EMBL" id="ACV61321.1"/>
    </source>
</evidence>
<dbReference type="PROSITE" id="PS50893">
    <property type="entry name" value="ABC_TRANSPORTER_2"/>
    <property type="match status" value="1"/>
</dbReference>
<dbReference type="eggNOG" id="COG4608">
    <property type="taxonomic scope" value="Bacteria"/>
</dbReference>
<dbReference type="OrthoDB" id="9779287at2"/>
<dbReference type="InterPro" id="IPR050319">
    <property type="entry name" value="ABC_transp_ATP-bind"/>
</dbReference>
<dbReference type="PROSITE" id="PS00211">
    <property type="entry name" value="ABC_TRANSPORTER_1"/>
    <property type="match status" value="1"/>
</dbReference>
<accession>C8W4W9</accession>
<dbReference type="GO" id="GO:0015833">
    <property type="term" value="P:peptide transport"/>
    <property type="evidence" value="ECO:0007669"/>
    <property type="project" value="InterPro"/>
</dbReference>
<gene>
    <name evidence="7" type="ordered locus">Dtox_0372</name>
</gene>
<proteinExistence type="inferred from homology"/>
<dbReference type="HOGENOM" id="CLU_000604_1_23_9"/>
<dbReference type="RefSeq" id="WP_015756042.1">
    <property type="nucleotide sequence ID" value="NC_013216.1"/>
</dbReference>
<feature type="region of interest" description="Disordered" evidence="5">
    <location>
        <begin position="257"/>
        <end position="282"/>
    </location>
</feature>
<evidence type="ECO:0000256" key="4">
    <source>
        <dbReference type="ARBA" id="ARBA00022840"/>
    </source>
</evidence>
<protein>
    <submittedName>
        <fullName evidence="7">Oligopeptide/dipeptide ABC transporter, ATPase subunit</fullName>
    </submittedName>
</protein>
<evidence type="ECO:0000256" key="1">
    <source>
        <dbReference type="ARBA" id="ARBA00005417"/>
    </source>
</evidence>
<dbReference type="NCBIfam" id="TIGR01727">
    <property type="entry name" value="oligo_HPY"/>
    <property type="match status" value="1"/>
</dbReference>
<evidence type="ECO:0000256" key="2">
    <source>
        <dbReference type="ARBA" id="ARBA00022448"/>
    </source>
</evidence>
<dbReference type="Pfam" id="PF08352">
    <property type="entry name" value="oligo_HPY"/>
    <property type="match status" value="1"/>
</dbReference>
<comment type="similarity">
    <text evidence="1">Belongs to the ABC transporter superfamily.</text>
</comment>
<evidence type="ECO:0000256" key="3">
    <source>
        <dbReference type="ARBA" id="ARBA00022741"/>
    </source>
</evidence>
<dbReference type="InterPro" id="IPR003439">
    <property type="entry name" value="ABC_transporter-like_ATP-bd"/>
</dbReference>
<dbReference type="InterPro" id="IPR017871">
    <property type="entry name" value="ABC_transporter-like_CS"/>
</dbReference>
<dbReference type="SMART" id="SM00382">
    <property type="entry name" value="AAA"/>
    <property type="match status" value="1"/>
</dbReference>
<keyword evidence="3" id="KW-0547">Nucleotide-binding</keyword>
<dbReference type="EMBL" id="CP001720">
    <property type="protein sequence ID" value="ACV61321.1"/>
    <property type="molecule type" value="Genomic_DNA"/>
</dbReference>
<organism evidence="7 8">
    <name type="scientific">Desulfofarcimen acetoxidans (strain ATCC 49208 / DSM 771 / KCTC 5769 / VKM B-1644 / 5575)</name>
    <name type="common">Desulfotomaculum acetoxidans</name>
    <dbReference type="NCBI Taxonomy" id="485916"/>
    <lineage>
        <taxon>Bacteria</taxon>
        <taxon>Bacillati</taxon>
        <taxon>Bacillota</taxon>
        <taxon>Clostridia</taxon>
        <taxon>Eubacteriales</taxon>
        <taxon>Peptococcaceae</taxon>
        <taxon>Desulfofarcimen</taxon>
    </lineage>
</organism>
<dbReference type="KEGG" id="dae:Dtox_0372"/>
<dbReference type="GO" id="GO:0005524">
    <property type="term" value="F:ATP binding"/>
    <property type="evidence" value="ECO:0007669"/>
    <property type="project" value="UniProtKB-KW"/>
</dbReference>
<keyword evidence="2" id="KW-0813">Transport</keyword>
<dbReference type="InterPro" id="IPR027417">
    <property type="entry name" value="P-loop_NTPase"/>
</dbReference>
<keyword evidence="8" id="KW-1185">Reference proteome</keyword>
<evidence type="ECO:0000256" key="5">
    <source>
        <dbReference type="SAM" id="MobiDB-lite"/>
    </source>
</evidence>
<feature type="domain" description="ABC transporter" evidence="6">
    <location>
        <begin position="4"/>
        <end position="254"/>
    </location>
</feature>
<dbReference type="SUPFAM" id="SSF52540">
    <property type="entry name" value="P-loop containing nucleoside triphosphate hydrolases"/>
    <property type="match status" value="1"/>
</dbReference>
<keyword evidence="4" id="KW-0067">ATP-binding</keyword>
<dbReference type="GO" id="GO:0016887">
    <property type="term" value="F:ATP hydrolysis activity"/>
    <property type="evidence" value="ECO:0007669"/>
    <property type="project" value="InterPro"/>
</dbReference>
<dbReference type="AlphaFoldDB" id="C8W4W9"/>
<dbReference type="PANTHER" id="PTHR43776">
    <property type="entry name" value="TRANSPORT ATP-BINDING PROTEIN"/>
    <property type="match status" value="1"/>
</dbReference>
<sequence length="323" mass="36462">MILLKVANLKKKYNTSFGHFSAAKEIVYAVEDISFSLRQGETLALAGESGCGKSTLARLILRLEEPTGGKIIFAGEDITNLSGKKLRHIRKNMQIVFQDSSSSLNQLQTVGASIEEPLNNFQIRTPKDRKQRVEELMEMVGIDRGYINKYPHQLSGGQRQRVSLARALAITPRLLVLDEPVSSLDVSIQAQILNLLENLKKEYNLTYLFISHDLAVISQISDRIAIMYLGSIIEIIRCEDLLAEAVHPYTTDLLASVPVPDPRQRKDRRKTLMGEPPNPLNPPAGCRFHPRCRLAWQVCRQEKPTLRLIENEHMVACHLYGNR</sequence>
<dbReference type="Gene3D" id="3.40.50.300">
    <property type="entry name" value="P-loop containing nucleotide triphosphate hydrolases"/>
    <property type="match status" value="1"/>
</dbReference>
<dbReference type="STRING" id="485916.Dtox_0372"/>
<dbReference type="Pfam" id="PF00005">
    <property type="entry name" value="ABC_tran"/>
    <property type="match status" value="1"/>
</dbReference>
<dbReference type="CDD" id="cd03257">
    <property type="entry name" value="ABC_NikE_OppD_transporters"/>
    <property type="match status" value="1"/>
</dbReference>
<name>C8W4W9_DESAS</name>
<evidence type="ECO:0000313" key="8">
    <source>
        <dbReference type="Proteomes" id="UP000002217"/>
    </source>
</evidence>
<dbReference type="PANTHER" id="PTHR43776:SF8">
    <property type="entry name" value="ABC TRANSPORTER, ATP-BINDING PROTEIN"/>
    <property type="match status" value="1"/>
</dbReference>
<dbReference type="Proteomes" id="UP000002217">
    <property type="component" value="Chromosome"/>
</dbReference>
<dbReference type="GO" id="GO:0055085">
    <property type="term" value="P:transmembrane transport"/>
    <property type="evidence" value="ECO:0007669"/>
    <property type="project" value="UniProtKB-ARBA"/>
</dbReference>
<dbReference type="FunFam" id="3.40.50.300:FF:000016">
    <property type="entry name" value="Oligopeptide ABC transporter ATP-binding component"/>
    <property type="match status" value="1"/>
</dbReference>